<evidence type="ECO:0000256" key="1">
    <source>
        <dbReference type="SAM" id="Coils"/>
    </source>
</evidence>
<gene>
    <name evidence="2" type="ORF">KEG57_53345</name>
</gene>
<organism evidence="2 3">
    <name type="scientific">Polyangium jinanense</name>
    <dbReference type="NCBI Taxonomy" id="2829994"/>
    <lineage>
        <taxon>Bacteria</taxon>
        <taxon>Pseudomonadati</taxon>
        <taxon>Myxococcota</taxon>
        <taxon>Polyangia</taxon>
        <taxon>Polyangiales</taxon>
        <taxon>Polyangiaceae</taxon>
        <taxon>Polyangium</taxon>
    </lineage>
</organism>
<dbReference type="EMBL" id="JAGTJJ010000107">
    <property type="protein sequence ID" value="MDC3989358.1"/>
    <property type="molecule type" value="Genomic_DNA"/>
</dbReference>
<evidence type="ECO:0000313" key="2">
    <source>
        <dbReference type="EMBL" id="MDC3989358.1"/>
    </source>
</evidence>
<sequence>MSLHDEYRKVVGRLSALARTAASRHEEEARAKATHEQLQELHKKILDLESSLDDGSLESIIREELEKADNFLREFMFFRPPPIRERDVPDPGSTTAWKTQKLSWRFGKLDLEHPRQWSTEEDTTLDTLIAVVNRLTAYENVTWGTVGDFSEHNHAWNDASEWEKASQDRLKELSLDDQSNLYQLYIHKLGRLYGFRIGSVFHVLWWDRYHEVYIPKKFLKLSQK</sequence>
<dbReference type="AlphaFoldDB" id="A0A9X3XIL0"/>
<feature type="coiled-coil region" evidence="1">
    <location>
        <begin position="24"/>
        <end position="51"/>
    </location>
</feature>
<name>A0A9X3XIL0_9BACT</name>
<keyword evidence="3" id="KW-1185">Reference proteome</keyword>
<protein>
    <submittedName>
        <fullName evidence="2">Uncharacterized protein</fullName>
    </submittedName>
</protein>
<accession>A0A9X3XIL0</accession>
<keyword evidence="1" id="KW-0175">Coiled coil</keyword>
<reference evidence="2 3" key="1">
    <citation type="submission" date="2021-04" db="EMBL/GenBank/DDBJ databases">
        <title>Genome analysis of Polyangium sp.</title>
        <authorList>
            <person name="Li Y."/>
            <person name="Wang J."/>
        </authorList>
    </citation>
    <scope>NUCLEOTIDE SEQUENCE [LARGE SCALE GENOMIC DNA]</scope>
    <source>
        <strain evidence="2 3">SDU14</strain>
    </source>
</reference>
<dbReference type="Proteomes" id="UP001151081">
    <property type="component" value="Unassembled WGS sequence"/>
</dbReference>
<proteinExistence type="predicted"/>
<comment type="caution">
    <text evidence="2">The sequence shown here is derived from an EMBL/GenBank/DDBJ whole genome shotgun (WGS) entry which is preliminary data.</text>
</comment>
<dbReference type="RefSeq" id="WP_272428510.1">
    <property type="nucleotide sequence ID" value="NZ_JAGTJJ010000107.1"/>
</dbReference>
<evidence type="ECO:0000313" key="3">
    <source>
        <dbReference type="Proteomes" id="UP001151081"/>
    </source>
</evidence>